<gene>
    <name evidence="1" type="ORF">MRY18106EAS_13060</name>
</gene>
<organism evidence="1">
    <name type="scientific">Enterobacter asburiae</name>
    <dbReference type="NCBI Taxonomy" id="61645"/>
    <lineage>
        <taxon>Bacteria</taxon>
        <taxon>Pseudomonadati</taxon>
        <taxon>Pseudomonadota</taxon>
        <taxon>Gammaproteobacteria</taxon>
        <taxon>Enterobacterales</taxon>
        <taxon>Enterobacteriaceae</taxon>
        <taxon>Enterobacter</taxon>
        <taxon>Enterobacter cloacae complex</taxon>
    </lineage>
</organism>
<proteinExistence type="predicted"/>
<protein>
    <submittedName>
        <fullName evidence="1">Uncharacterized protein</fullName>
    </submittedName>
</protein>
<reference evidence="1" key="1">
    <citation type="submission" date="2019-03" db="EMBL/GenBank/DDBJ databases">
        <title>Complete genome sequences of Enterobacter asburiae str. MRY18-106 isolated from a patient in Japan.</title>
        <authorList>
            <person name="Sekizuka T."/>
            <person name="Matsui M."/>
            <person name="Takara T."/>
            <person name="Uechi A."/>
            <person name="Harakuni M."/>
            <person name="Kimura T."/>
            <person name="Suzuki S."/>
            <person name="Kuroda M."/>
        </authorList>
    </citation>
    <scope>NUCLEOTIDE SEQUENCE</scope>
    <source>
        <strain evidence="1">MRY18-106</strain>
    </source>
</reference>
<dbReference type="EMBL" id="AP019533">
    <property type="protein sequence ID" value="BBI94774.1"/>
    <property type="molecule type" value="Genomic_DNA"/>
</dbReference>
<sequence>MPLISIRLKCLSWYTTSMEVVWQVHLKEENEWAKVDFVQNFS</sequence>
<dbReference type="AlphaFoldDB" id="A0A455VPC8"/>
<accession>A0A455VPC8</accession>
<evidence type="ECO:0000313" key="1">
    <source>
        <dbReference type="EMBL" id="BBI94774.1"/>
    </source>
</evidence>
<name>A0A455VPC8_ENTAS</name>